<feature type="transmembrane region" description="Helical" evidence="1">
    <location>
        <begin position="12"/>
        <end position="37"/>
    </location>
</feature>
<dbReference type="PANTHER" id="PTHR48098">
    <property type="entry name" value="ENTEROCHELIN ESTERASE-RELATED"/>
    <property type="match status" value="1"/>
</dbReference>
<evidence type="ECO:0000313" key="3">
    <source>
        <dbReference type="Proteomes" id="UP000820669"/>
    </source>
</evidence>
<dbReference type="EMBL" id="JAAXLA010000054">
    <property type="protein sequence ID" value="NMI00337.1"/>
    <property type="molecule type" value="Genomic_DNA"/>
</dbReference>
<dbReference type="InterPro" id="IPR029058">
    <property type="entry name" value="AB_hydrolase_fold"/>
</dbReference>
<keyword evidence="1" id="KW-1133">Transmembrane helix</keyword>
<sequence length="409" mass="43123">MAFLLVRRGRRWWRWVVPACVGGALLAVAAADAVLAIWQPFPDALPIRILVWAAVMLLAIVLAVANWWSAPWWRRAATVPAVLLVLAVVGVKINAVYEYRPTLGAVLGVPAANEIDLGAVARNGPVVTPGPGEPVSRVWRPPPGMPPTGKVALVDIPAPVSGFAARPASVYLPPAYLVSPRPLLPVLVLVAGQPGVPQDWLLAGRMAGVLDRFAARHAGLAPIVVMPDATGSSLANPLCLDSRLGNAETYLADDVPAWVAAHLQADPDPRHRAIGGFSYGGTCALQLAVRRPLVYPTFLDISGQDEPSLGGRAKTVAATYGGDDTRFRAVNPLDILAGSRFPDSTGIVAVGRDDDVYGPQAARVVAAVRRAGMQVELLTLPGRHSWDVATGALETALPRLAARMGLVDP</sequence>
<organism evidence="2 3">
    <name type="scientific">Pseudonocardia acidicola</name>
    <dbReference type="NCBI Taxonomy" id="2724939"/>
    <lineage>
        <taxon>Bacteria</taxon>
        <taxon>Bacillati</taxon>
        <taxon>Actinomycetota</taxon>
        <taxon>Actinomycetes</taxon>
        <taxon>Pseudonocardiales</taxon>
        <taxon>Pseudonocardiaceae</taxon>
        <taxon>Pseudonocardia</taxon>
    </lineage>
</organism>
<feature type="transmembrane region" description="Helical" evidence="1">
    <location>
        <begin position="76"/>
        <end position="97"/>
    </location>
</feature>
<dbReference type="Pfam" id="PF00756">
    <property type="entry name" value="Esterase"/>
    <property type="match status" value="1"/>
</dbReference>
<keyword evidence="3" id="KW-1185">Reference proteome</keyword>
<proteinExistence type="predicted"/>
<protein>
    <submittedName>
        <fullName evidence="2">Esterase</fullName>
    </submittedName>
</protein>
<evidence type="ECO:0000256" key="1">
    <source>
        <dbReference type="SAM" id="Phobius"/>
    </source>
</evidence>
<dbReference type="PANTHER" id="PTHR48098:SF1">
    <property type="entry name" value="DIACYLGLYCEROL ACYLTRANSFERASE_MYCOLYLTRANSFERASE AG85A"/>
    <property type="match status" value="1"/>
</dbReference>
<name>A0ABX1SIY1_9PSEU</name>
<dbReference type="InterPro" id="IPR050583">
    <property type="entry name" value="Mycobacterial_A85_antigen"/>
</dbReference>
<evidence type="ECO:0000313" key="2">
    <source>
        <dbReference type="EMBL" id="NMI00337.1"/>
    </source>
</evidence>
<dbReference type="SUPFAM" id="SSF53474">
    <property type="entry name" value="alpha/beta-Hydrolases"/>
    <property type="match status" value="1"/>
</dbReference>
<reference evidence="2 3" key="1">
    <citation type="submission" date="2020-04" db="EMBL/GenBank/DDBJ databases">
        <authorList>
            <person name="Klaysubun C."/>
            <person name="Duangmal K."/>
            <person name="Lipun K."/>
        </authorList>
    </citation>
    <scope>NUCLEOTIDE SEQUENCE [LARGE SCALE GENOMIC DNA]</scope>
    <source>
        <strain evidence="2 3">K10HN5</strain>
    </source>
</reference>
<keyword evidence="1" id="KW-0812">Transmembrane</keyword>
<dbReference type="InterPro" id="IPR000801">
    <property type="entry name" value="Esterase-like"/>
</dbReference>
<keyword evidence="1" id="KW-0472">Membrane</keyword>
<gene>
    <name evidence="2" type="ORF">HF526_23925</name>
</gene>
<comment type="caution">
    <text evidence="2">The sequence shown here is derived from an EMBL/GenBank/DDBJ whole genome shotgun (WGS) entry which is preliminary data.</text>
</comment>
<dbReference type="Gene3D" id="3.40.50.1820">
    <property type="entry name" value="alpha/beta hydrolase"/>
    <property type="match status" value="1"/>
</dbReference>
<dbReference type="Proteomes" id="UP000820669">
    <property type="component" value="Unassembled WGS sequence"/>
</dbReference>
<accession>A0ABX1SIY1</accession>
<feature type="transmembrane region" description="Helical" evidence="1">
    <location>
        <begin position="49"/>
        <end position="69"/>
    </location>
</feature>